<evidence type="ECO:0000256" key="2">
    <source>
        <dbReference type="ARBA" id="ARBA00022448"/>
    </source>
</evidence>
<dbReference type="Pfam" id="PF00873">
    <property type="entry name" value="ACR_tran"/>
    <property type="match status" value="2"/>
</dbReference>
<reference evidence="11" key="1">
    <citation type="submission" date="2016-12" db="EMBL/GenBank/DDBJ databases">
        <title>Comparative genomics of four Isosphaeraceae planctomycetes: a common pool of plasmids and glycoside hydrolase genes.</title>
        <authorList>
            <person name="Ivanova A."/>
        </authorList>
    </citation>
    <scope>NUCLEOTIDE SEQUENCE [LARGE SCALE GENOMIC DNA]</scope>
    <source>
        <strain evidence="11">PX4</strain>
    </source>
</reference>
<dbReference type="Gene3D" id="3.30.70.1440">
    <property type="entry name" value="Multidrug efflux transporter AcrB pore domain"/>
    <property type="match status" value="1"/>
</dbReference>
<feature type="transmembrane region" description="Helical" evidence="9">
    <location>
        <begin position="1173"/>
        <end position="1199"/>
    </location>
</feature>
<feature type="transmembrane region" description="Helical" evidence="9">
    <location>
        <begin position="1045"/>
        <end position="1063"/>
    </location>
</feature>
<feature type="transmembrane region" description="Helical" evidence="9">
    <location>
        <begin position="602"/>
        <end position="626"/>
    </location>
</feature>
<dbReference type="PRINTS" id="PR00702">
    <property type="entry name" value="ACRIFLAVINRP"/>
</dbReference>
<dbReference type="STRING" id="1387353.BSF38_02160"/>
<accession>A0A1U7CP65</accession>
<keyword evidence="7 9" id="KW-0472">Membrane</keyword>
<dbReference type="KEGG" id="pbor:BSF38_02160"/>
<feature type="transmembrane region" description="Helical" evidence="9">
    <location>
        <begin position="704"/>
        <end position="726"/>
    </location>
</feature>
<evidence type="ECO:0000256" key="5">
    <source>
        <dbReference type="ARBA" id="ARBA00022692"/>
    </source>
</evidence>
<keyword evidence="5 9" id="KW-0812">Transmembrane</keyword>
<dbReference type="Gene3D" id="3.30.70.1430">
    <property type="entry name" value="Multidrug efflux transporter AcrB pore domain"/>
    <property type="match status" value="2"/>
</dbReference>
<feature type="transmembrane region" description="Helical" evidence="9">
    <location>
        <begin position="505"/>
        <end position="524"/>
    </location>
</feature>
<dbReference type="GO" id="GO:0042910">
    <property type="term" value="F:xenobiotic transmembrane transporter activity"/>
    <property type="evidence" value="ECO:0007669"/>
    <property type="project" value="TreeGrafter"/>
</dbReference>
<feature type="transmembrane region" description="Helical" evidence="9">
    <location>
        <begin position="1244"/>
        <end position="1265"/>
    </location>
</feature>
<feature type="transmembrane region" description="Helical" evidence="9">
    <location>
        <begin position="560"/>
        <end position="581"/>
    </location>
</feature>
<organism evidence="10 11">
    <name type="scientific">Paludisphaera borealis</name>
    <dbReference type="NCBI Taxonomy" id="1387353"/>
    <lineage>
        <taxon>Bacteria</taxon>
        <taxon>Pseudomonadati</taxon>
        <taxon>Planctomycetota</taxon>
        <taxon>Planctomycetia</taxon>
        <taxon>Isosphaerales</taxon>
        <taxon>Isosphaeraceae</taxon>
        <taxon>Paludisphaera</taxon>
    </lineage>
</organism>
<feature type="compositionally biased region" description="Low complexity" evidence="8">
    <location>
        <begin position="267"/>
        <end position="282"/>
    </location>
</feature>
<dbReference type="Proteomes" id="UP000186309">
    <property type="component" value="Chromosome"/>
</dbReference>
<dbReference type="RefSeq" id="WP_076345472.1">
    <property type="nucleotide sequence ID" value="NZ_CP019082.1"/>
</dbReference>
<comment type="subcellular location">
    <subcellularLocation>
        <location evidence="1">Cell inner membrane</location>
        <topology evidence="1">Multi-pass membrane protein</topology>
    </subcellularLocation>
</comment>
<dbReference type="FunFam" id="3.30.70.1430:FF:000001">
    <property type="entry name" value="Efflux pump membrane transporter"/>
    <property type="match status" value="1"/>
</dbReference>
<keyword evidence="6 9" id="KW-1133">Transmembrane helix</keyword>
<evidence type="ECO:0000256" key="1">
    <source>
        <dbReference type="ARBA" id="ARBA00004429"/>
    </source>
</evidence>
<dbReference type="SUPFAM" id="SSF82693">
    <property type="entry name" value="Multidrug efflux transporter AcrB pore domain, PN1, PN2, PC1 and PC2 subdomains"/>
    <property type="match status" value="4"/>
</dbReference>
<dbReference type="FunFam" id="1.20.1640.10:FF:000001">
    <property type="entry name" value="Efflux pump membrane transporter"/>
    <property type="match status" value="1"/>
</dbReference>
<dbReference type="PANTHER" id="PTHR32063:SF11">
    <property type="entry name" value="CATION OR DRUG EFFLUX SYSTEM PROTEIN"/>
    <property type="match status" value="1"/>
</dbReference>
<keyword evidence="2" id="KW-0813">Transport</keyword>
<gene>
    <name evidence="10" type="primary">bepE_3</name>
    <name evidence="10" type="ORF">BSF38_02160</name>
</gene>
<keyword evidence="3" id="KW-1003">Cell membrane</keyword>
<keyword evidence="4" id="KW-0997">Cell inner membrane</keyword>
<dbReference type="PANTHER" id="PTHR32063">
    <property type="match status" value="1"/>
</dbReference>
<dbReference type="OrthoDB" id="222246at2"/>
<feature type="transmembrane region" description="Helical" evidence="9">
    <location>
        <begin position="1070"/>
        <end position="1090"/>
    </location>
</feature>
<evidence type="ECO:0000256" key="8">
    <source>
        <dbReference type="SAM" id="MobiDB-lite"/>
    </source>
</evidence>
<dbReference type="EMBL" id="CP019082">
    <property type="protein sequence ID" value="APW60673.1"/>
    <property type="molecule type" value="Genomic_DNA"/>
</dbReference>
<sequence>MISHFFIDRPIFATVLSIVITLAGALALWTLPVAQFPPITPPSIQVAINYPGASAQVVADTVAAPIEQQVNGVQGMLYMSSRMGNDGSYTLTVTFDIDVDLNTALVMVQNRVALAMPQLPTSVQNQGITIRKKTPDILMIINFFSPDRRYNDIQLSNFATISVKDELLRVPGVSDVAYLGLRDYSIRAWLDPQKLASKNMTAMEVANAVRSQNQAAAPGQTGQPPSHSGQSLQLPIHTLGRLTEPEEFGEIIVKVDRAAPRSLAMQSPSTPRTAGTGPTPASLSTAPEGPSLLATILQIESTSGSAVAGASSLGTPIVGPLPRLGAVGGSRTTSTASSSAAILPAGPTSVMPSGGATAPGGGATPGGGSAGGGGDTGGGATPGAGATGGNSAQPATGDQRIGGALGSTSGPSIGTTERNPSDAVVRLRDVARVELGAQNYNQSCIFDGQPSVGIALFQLPNTNALDVADQIKSKMRELRTRFPEGIEYAIPYDTTPFISESIAEVIHTLLEAVALVALVVLVFLQNWRAVLIPLVAVPVAIIGTFSVMAVLGFSLNTISLFGLVLAIGIVVDDAIVVVENVERWLAKGLSPRDAARQAMDEVTGPVVAVSLVLCAVFIPCAMISGITGRFFRQFAVTIAVSTLFSAFNSLTLSPALAAILLKGEGGRRDPLTWLLDTTLGWFFRLFNKAFGMGTSAYGWAVEKLLRGSFLVCLVYAGLLYVTFLTFSRAPTGFIPEQDQGRLIVNVQLPDSASLQRTNEVMAKLDKVTRETPGVAHVTAISGISFVQTANSSNFGSMFVILDPFDERQSPELTANGIMARLRKVWAKQIREAQVVAFGAPAIPGLSVAGGFRLMVEDRGGLGLPALQFQTDSLTKRLAALPGLVGLSNQFRSNTPQLFMAIDRTKVESLGVPLEDLNNTLQIYLGSLYVGNFNAFGRSWQVNLQADGQFRDRVEDVNLLQVRNKWGGMVPLGTLVDVRDIGGPVFLTRYNLSTAAPITGGVLPGLSTGEAIKAIDEQASHDLPLSMKTEWTELMFMQIKAGDTTLAVFSLAIACVFLALAALYESWSLPLAVILVVPLSLLCSVAGVLYTGNSVNIFVQIGLVVLVGLACKNAILIVEFALELNALGRSRFDATVEASRLRLRPILMTSLAFILGVVPLVLANGAGAEMRKSLGTAVFSGMLGVTIFGIFLTPVFYYVIKGLGESRLLSGAFMKRIGSPIAGGLLGAASGFLVAWLRSADEGRTMALGAAIGVLMGLMVLGLGRLRAGRPAALKASRAKLREADSEPRPGGRET</sequence>
<feature type="compositionally biased region" description="Gly residues" evidence="8">
    <location>
        <begin position="357"/>
        <end position="388"/>
    </location>
</feature>
<feature type="transmembrane region" description="Helical" evidence="9">
    <location>
        <begin position="1220"/>
        <end position="1238"/>
    </location>
</feature>
<dbReference type="InterPro" id="IPR001036">
    <property type="entry name" value="Acrflvin-R"/>
</dbReference>
<dbReference type="Gene3D" id="1.20.1640.10">
    <property type="entry name" value="Multidrug efflux transporter AcrB transmembrane domain"/>
    <property type="match status" value="3"/>
</dbReference>
<evidence type="ECO:0000313" key="10">
    <source>
        <dbReference type="EMBL" id="APW60673.1"/>
    </source>
</evidence>
<dbReference type="GO" id="GO:0005886">
    <property type="term" value="C:plasma membrane"/>
    <property type="evidence" value="ECO:0007669"/>
    <property type="project" value="UniProtKB-SubCell"/>
</dbReference>
<feature type="region of interest" description="Disordered" evidence="8">
    <location>
        <begin position="211"/>
        <end position="232"/>
    </location>
</feature>
<feature type="transmembrane region" description="Helical" evidence="9">
    <location>
        <begin position="1096"/>
        <end position="1121"/>
    </location>
</feature>
<evidence type="ECO:0000256" key="4">
    <source>
        <dbReference type="ARBA" id="ARBA00022519"/>
    </source>
</evidence>
<keyword evidence="11" id="KW-1185">Reference proteome</keyword>
<feature type="region of interest" description="Disordered" evidence="8">
    <location>
        <begin position="327"/>
        <end position="421"/>
    </location>
</feature>
<dbReference type="Gene3D" id="3.30.70.1320">
    <property type="entry name" value="Multidrug efflux transporter AcrB pore domain like"/>
    <property type="match status" value="2"/>
</dbReference>
<protein>
    <submittedName>
        <fullName evidence="10">Efflux pump membrane transporter BepE</fullName>
    </submittedName>
</protein>
<feature type="region of interest" description="Disordered" evidence="8">
    <location>
        <begin position="262"/>
        <end position="288"/>
    </location>
</feature>
<name>A0A1U7CP65_9BACT</name>
<feature type="transmembrane region" description="Helical" evidence="9">
    <location>
        <begin position="638"/>
        <end position="661"/>
    </location>
</feature>
<dbReference type="SUPFAM" id="SSF82866">
    <property type="entry name" value="Multidrug efflux transporter AcrB transmembrane domain"/>
    <property type="match status" value="2"/>
</dbReference>
<evidence type="ECO:0000313" key="11">
    <source>
        <dbReference type="Proteomes" id="UP000186309"/>
    </source>
</evidence>
<feature type="compositionally biased region" description="Polar residues" evidence="8">
    <location>
        <begin position="406"/>
        <end position="418"/>
    </location>
</feature>
<feature type="transmembrane region" description="Helical" evidence="9">
    <location>
        <begin position="531"/>
        <end position="554"/>
    </location>
</feature>
<proteinExistence type="predicted"/>
<dbReference type="InterPro" id="IPR027463">
    <property type="entry name" value="AcrB_DN_DC_subdom"/>
</dbReference>
<dbReference type="Gene3D" id="3.30.2090.10">
    <property type="entry name" value="Multidrug efflux transporter AcrB TolC docking domain, DN and DC subdomains"/>
    <property type="match status" value="3"/>
</dbReference>
<evidence type="ECO:0000256" key="7">
    <source>
        <dbReference type="ARBA" id="ARBA00023136"/>
    </source>
</evidence>
<evidence type="ECO:0000256" key="9">
    <source>
        <dbReference type="SAM" id="Phobius"/>
    </source>
</evidence>
<dbReference type="SUPFAM" id="SSF82714">
    <property type="entry name" value="Multidrug efflux transporter AcrB TolC docking domain, DN and DC subdomains"/>
    <property type="match status" value="2"/>
</dbReference>
<evidence type="ECO:0000256" key="6">
    <source>
        <dbReference type="ARBA" id="ARBA00022989"/>
    </source>
</evidence>
<evidence type="ECO:0000256" key="3">
    <source>
        <dbReference type="ARBA" id="ARBA00022475"/>
    </source>
</evidence>
<feature type="transmembrane region" description="Helical" evidence="9">
    <location>
        <begin position="1142"/>
        <end position="1161"/>
    </location>
</feature>
<feature type="compositionally biased region" description="Low complexity" evidence="8">
    <location>
        <begin position="332"/>
        <end position="341"/>
    </location>
</feature>